<evidence type="ECO:0000256" key="4">
    <source>
        <dbReference type="SAM" id="MobiDB-lite"/>
    </source>
</evidence>
<feature type="region of interest" description="Disordered" evidence="4">
    <location>
        <begin position="50"/>
        <end position="70"/>
    </location>
</feature>
<dbReference type="STRING" id="1296120.A0A1B9GX23"/>
<evidence type="ECO:0000313" key="7">
    <source>
        <dbReference type="EMBL" id="OCF35562.1"/>
    </source>
</evidence>
<dbReference type="Proteomes" id="UP000092666">
    <property type="component" value="Unassembled WGS sequence"/>
</dbReference>
<evidence type="ECO:0000256" key="2">
    <source>
        <dbReference type="ARBA" id="ARBA00022857"/>
    </source>
</evidence>
<dbReference type="InterPro" id="IPR036291">
    <property type="entry name" value="NAD(P)-bd_dom_sf"/>
</dbReference>
<keyword evidence="2" id="KW-0521">NADP</keyword>
<name>A0A1B9GX23_9TREE</name>
<reference evidence="7 8" key="1">
    <citation type="submission" date="2013-07" db="EMBL/GenBank/DDBJ databases">
        <title>The Genome Sequence of Cryptococcus heveanensis BCC8398.</title>
        <authorList>
            <consortium name="The Broad Institute Genome Sequencing Platform"/>
            <person name="Cuomo C."/>
            <person name="Litvintseva A."/>
            <person name="Chen Y."/>
            <person name="Heitman J."/>
            <person name="Sun S."/>
            <person name="Springer D."/>
            <person name="Dromer F."/>
            <person name="Young S.K."/>
            <person name="Zeng Q."/>
            <person name="Gargeya S."/>
            <person name="Fitzgerald M."/>
            <person name="Abouelleil A."/>
            <person name="Alvarado L."/>
            <person name="Berlin A.M."/>
            <person name="Chapman S.B."/>
            <person name="Dewar J."/>
            <person name="Goldberg J."/>
            <person name="Griggs A."/>
            <person name="Gujja S."/>
            <person name="Hansen M."/>
            <person name="Howarth C."/>
            <person name="Imamovic A."/>
            <person name="Larimer J."/>
            <person name="McCowan C."/>
            <person name="Murphy C."/>
            <person name="Pearson M."/>
            <person name="Priest M."/>
            <person name="Roberts A."/>
            <person name="Saif S."/>
            <person name="Shea T."/>
            <person name="Sykes S."/>
            <person name="Wortman J."/>
            <person name="Nusbaum C."/>
            <person name="Birren B."/>
        </authorList>
    </citation>
    <scope>NUCLEOTIDE SEQUENCE [LARGE SCALE GENOMIC DNA]</scope>
    <source>
        <strain evidence="7 8">BCC8398</strain>
    </source>
</reference>
<dbReference type="InterPro" id="IPR013328">
    <property type="entry name" value="6PGD_dom2"/>
</dbReference>
<dbReference type="PANTHER" id="PTHR43765:SF2">
    <property type="entry name" value="2-DEHYDROPANTOATE 2-REDUCTASE"/>
    <property type="match status" value="1"/>
</dbReference>
<dbReference type="InterPro" id="IPR050838">
    <property type="entry name" value="Ketopantoate_reductase"/>
</dbReference>
<protein>
    <recommendedName>
        <fullName evidence="9">2-dehydropantoate 2-reductase</fullName>
    </recommendedName>
</protein>
<dbReference type="Pfam" id="PF02558">
    <property type="entry name" value="ApbA"/>
    <property type="match status" value="1"/>
</dbReference>
<accession>A0A1B9GX23</accession>
<comment type="similarity">
    <text evidence="1">Belongs to the ketopantoate reductase family.</text>
</comment>
<dbReference type="GO" id="GO:0008677">
    <property type="term" value="F:2-dehydropantoate 2-reductase activity"/>
    <property type="evidence" value="ECO:0007669"/>
    <property type="project" value="TreeGrafter"/>
</dbReference>
<evidence type="ECO:0000313" key="8">
    <source>
        <dbReference type="Proteomes" id="UP000092666"/>
    </source>
</evidence>
<keyword evidence="3" id="KW-0560">Oxidoreductase</keyword>
<gene>
    <name evidence="7" type="ORF">I316_02615</name>
</gene>
<dbReference type="OrthoDB" id="73846at2759"/>
<feature type="compositionally biased region" description="Polar residues" evidence="4">
    <location>
        <begin position="51"/>
        <end position="68"/>
    </location>
</feature>
<dbReference type="GO" id="GO:0050661">
    <property type="term" value="F:NADP binding"/>
    <property type="evidence" value="ECO:0007669"/>
    <property type="project" value="TreeGrafter"/>
</dbReference>
<dbReference type="AlphaFoldDB" id="A0A1B9GX23"/>
<dbReference type="SUPFAM" id="SSF48179">
    <property type="entry name" value="6-phosphogluconate dehydrogenase C-terminal domain-like"/>
    <property type="match status" value="1"/>
</dbReference>
<dbReference type="SUPFAM" id="SSF51735">
    <property type="entry name" value="NAD(P)-binding Rossmann-fold domains"/>
    <property type="match status" value="1"/>
</dbReference>
<dbReference type="GO" id="GO:0005739">
    <property type="term" value="C:mitochondrion"/>
    <property type="evidence" value="ECO:0007669"/>
    <property type="project" value="TreeGrafter"/>
</dbReference>
<sequence length="413" mass="44195">MTGIHVLGVGSLGTLVTHHIRLSNPCLPITLLLRDPSSFPKTIRVTREGIESSSSNYDLGPSSSTSRSGEGDIESLLVTLKAPQTLSAIKLLVPRLRPNSVISLLQNGLGTYQALCSEVFPDPETRPYFILGTTAHGVAPNTSSSLGARLGGKGDVKHHTARGQGHIKWGVCPDPRARDGSLNLEKWIWRSCSPDANDCADAELKLNSNRSASGLVGVDLAKLEVPTDRADLTSLRDTLRALTSTAELNATLLPINEVDRAMLLKVAINATINPLTAILGRGVLPNGSLSTIGPSGPSMLDALVGEISVILIAHFDRQSGDGSTQQRTDAGAAAEEEGRQMFEYNHLRKLIQGIIEETAGNTSSMAVDVREKRGTEIEFINGYLVRLGEELGVPTVVNRLVCDMVRFISASQR</sequence>
<proteinExistence type="inferred from homology"/>
<feature type="domain" description="Ketopantoate reductase C-terminal" evidence="6">
    <location>
        <begin position="258"/>
        <end position="408"/>
    </location>
</feature>
<dbReference type="EMBL" id="KI669498">
    <property type="protein sequence ID" value="OCF35562.1"/>
    <property type="molecule type" value="Genomic_DNA"/>
</dbReference>
<evidence type="ECO:0008006" key="9">
    <source>
        <dbReference type="Google" id="ProtNLM"/>
    </source>
</evidence>
<evidence type="ECO:0000256" key="1">
    <source>
        <dbReference type="ARBA" id="ARBA00007870"/>
    </source>
</evidence>
<dbReference type="PANTHER" id="PTHR43765">
    <property type="entry name" value="2-DEHYDROPANTOATE 2-REDUCTASE-RELATED"/>
    <property type="match status" value="1"/>
</dbReference>
<dbReference type="Gene3D" id="1.10.1040.10">
    <property type="entry name" value="N-(1-d-carboxylethyl)-l-norvaline Dehydrogenase, domain 2"/>
    <property type="match status" value="1"/>
</dbReference>
<reference evidence="8" key="2">
    <citation type="submission" date="2013-12" db="EMBL/GenBank/DDBJ databases">
        <title>Evolution of pathogenesis and genome organization in the Tremellales.</title>
        <authorList>
            <person name="Cuomo C."/>
            <person name="Litvintseva A."/>
            <person name="Heitman J."/>
            <person name="Chen Y."/>
            <person name="Sun S."/>
            <person name="Springer D."/>
            <person name="Dromer F."/>
            <person name="Young S."/>
            <person name="Zeng Q."/>
            <person name="Chapman S."/>
            <person name="Gujja S."/>
            <person name="Saif S."/>
            <person name="Birren B."/>
        </authorList>
    </citation>
    <scope>NUCLEOTIDE SEQUENCE [LARGE SCALE GENOMIC DNA]</scope>
    <source>
        <strain evidence="8">BCC8398</strain>
    </source>
</reference>
<dbReference type="InterPro" id="IPR008927">
    <property type="entry name" value="6-PGluconate_DH-like_C_sf"/>
</dbReference>
<dbReference type="Gene3D" id="3.40.50.720">
    <property type="entry name" value="NAD(P)-binding Rossmann-like Domain"/>
    <property type="match status" value="1"/>
</dbReference>
<feature type="domain" description="Ketopantoate reductase N-terminal" evidence="5">
    <location>
        <begin position="4"/>
        <end position="170"/>
    </location>
</feature>
<organism evidence="7 8">
    <name type="scientific">Kwoniella heveanensis BCC8398</name>
    <dbReference type="NCBI Taxonomy" id="1296120"/>
    <lineage>
        <taxon>Eukaryota</taxon>
        <taxon>Fungi</taxon>
        <taxon>Dikarya</taxon>
        <taxon>Basidiomycota</taxon>
        <taxon>Agaricomycotina</taxon>
        <taxon>Tremellomycetes</taxon>
        <taxon>Tremellales</taxon>
        <taxon>Cryptococcaceae</taxon>
        <taxon>Kwoniella</taxon>
    </lineage>
</organism>
<evidence type="ECO:0000256" key="3">
    <source>
        <dbReference type="ARBA" id="ARBA00023002"/>
    </source>
</evidence>
<keyword evidence="8" id="KW-1185">Reference proteome</keyword>
<dbReference type="Pfam" id="PF08546">
    <property type="entry name" value="ApbA_C"/>
    <property type="match status" value="1"/>
</dbReference>
<dbReference type="InterPro" id="IPR013332">
    <property type="entry name" value="KPR_N"/>
</dbReference>
<evidence type="ECO:0000259" key="5">
    <source>
        <dbReference type="Pfam" id="PF02558"/>
    </source>
</evidence>
<dbReference type="InterPro" id="IPR013752">
    <property type="entry name" value="KPA_reductase"/>
</dbReference>
<evidence type="ECO:0000259" key="6">
    <source>
        <dbReference type="Pfam" id="PF08546"/>
    </source>
</evidence>